<feature type="domain" description="ABC transporter" evidence="3">
    <location>
        <begin position="430"/>
        <end position="643"/>
    </location>
</feature>
<comment type="similarity">
    <text evidence="1">Belongs to the ABC transporter superfamily. ABCA family. CPR flippase (TC 3.A.1.211) subfamily.</text>
</comment>
<dbReference type="GO" id="GO:0042626">
    <property type="term" value="F:ATPase-coupled transmembrane transporter activity"/>
    <property type="evidence" value="ECO:0000318"/>
    <property type="project" value="GO_Central"/>
</dbReference>
<dbReference type="OrthoDB" id="8061355at2759"/>
<dbReference type="SUPFAM" id="SSF52540">
    <property type="entry name" value="P-loop containing nucleoside triphosphate hydrolases"/>
    <property type="match status" value="1"/>
</dbReference>
<evidence type="ECO:0000256" key="1">
    <source>
        <dbReference type="ARBA" id="ARBA00008526"/>
    </source>
</evidence>
<dbReference type="PROSITE" id="PS00211">
    <property type="entry name" value="ABC_TRANSPORTER_1"/>
    <property type="match status" value="1"/>
</dbReference>
<accession>A0A0R0KFM3</accession>
<dbReference type="GO" id="GO:0016020">
    <property type="term" value="C:membrane"/>
    <property type="evidence" value="ECO:0007669"/>
    <property type="project" value="InterPro"/>
</dbReference>
<dbReference type="InterPro" id="IPR017871">
    <property type="entry name" value="ABC_transporter-like_CS"/>
</dbReference>
<dbReference type="GO" id="GO:0005319">
    <property type="term" value="F:lipid transporter activity"/>
    <property type="evidence" value="ECO:0000318"/>
    <property type="project" value="GO_Central"/>
</dbReference>
<dbReference type="PROSITE" id="PS50893">
    <property type="entry name" value="ABC_TRANSPORTER_2"/>
    <property type="match status" value="1"/>
</dbReference>
<keyword evidence="2" id="KW-0812">Transmembrane</keyword>
<dbReference type="OMA" id="EVFWAVE"/>
<dbReference type="Gramene" id="KRH63384">
    <property type="protein sequence ID" value="KRH63384"/>
    <property type="gene ID" value="GLYMA_04G172900"/>
</dbReference>
<dbReference type="InterPro" id="IPR027417">
    <property type="entry name" value="P-loop_NTPase"/>
</dbReference>
<dbReference type="SMR" id="A0A0R0KFM3"/>
<evidence type="ECO:0000313" key="4">
    <source>
        <dbReference type="EMBL" id="KRH63384.1"/>
    </source>
</evidence>
<dbReference type="AlphaFoldDB" id="A0A0R0KFM3"/>
<dbReference type="FunFam" id="3.40.50.300:FF:005415">
    <property type="entry name" value="ABC transporter A family member 7"/>
    <property type="match status" value="1"/>
</dbReference>
<reference evidence="4 5" key="1">
    <citation type="journal article" date="2010" name="Nature">
        <title>Genome sequence of the palaeopolyploid soybean.</title>
        <authorList>
            <person name="Schmutz J."/>
            <person name="Cannon S.B."/>
            <person name="Schlueter J."/>
            <person name="Ma J."/>
            <person name="Mitros T."/>
            <person name="Nelson W."/>
            <person name="Hyten D.L."/>
            <person name="Song Q."/>
            <person name="Thelen J.J."/>
            <person name="Cheng J."/>
            <person name="Xu D."/>
            <person name="Hellsten U."/>
            <person name="May G.D."/>
            <person name="Yu Y."/>
            <person name="Sakurai T."/>
            <person name="Umezawa T."/>
            <person name="Bhattacharyya M.K."/>
            <person name="Sandhu D."/>
            <person name="Valliyodan B."/>
            <person name="Lindquist E."/>
            <person name="Peto M."/>
            <person name="Grant D."/>
            <person name="Shu S."/>
            <person name="Goodstein D."/>
            <person name="Barry K."/>
            <person name="Futrell-Griggs M."/>
            <person name="Abernathy B."/>
            <person name="Du J."/>
            <person name="Tian Z."/>
            <person name="Zhu L."/>
            <person name="Gill N."/>
            <person name="Joshi T."/>
            <person name="Libault M."/>
            <person name="Sethuraman A."/>
            <person name="Zhang X.-C."/>
            <person name="Shinozaki K."/>
            <person name="Nguyen H.T."/>
            <person name="Wing R.A."/>
            <person name="Cregan P."/>
            <person name="Specht J."/>
            <person name="Grimwood J."/>
            <person name="Rokhsar D."/>
            <person name="Stacey G."/>
            <person name="Shoemaker R.C."/>
            <person name="Jackson S.A."/>
        </authorList>
    </citation>
    <scope>NUCLEOTIDE SEQUENCE [LARGE SCALE GENOMIC DNA]</scope>
    <source>
        <strain evidence="5">cv. Williams 82</strain>
        <tissue evidence="4">Callus</tissue>
    </source>
</reference>
<reference evidence="5" key="2">
    <citation type="submission" date="2018-02" db="UniProtKB">
        <authorList>
            <consortium name="EnsemblPlants"/>
        </authorList>
    </citation>
    <scope>IDENTIFICATION</scope>
    <source>
        <strain evidence="5">Williams 82</strain>
    </source>
</reference>
<evidence type="ECO:0000256" key="2">
    <source>
        <dbReference type="SAM" id="Phobius"/>
    </source>
</evidence>
<feature type="transmembrane region" description="Helical" evidence="2">
    <location>
        <begin position="463"/>
        <end position="482"/>
    </location>
</feature>
<reference evidence="4" key="3">
    <citation type="submission" date="2018-07" db="EMBL/GenBank/DDBJ databases">
        <title>WGS assembly of Glycine max.</title>
        <authorList>
            <person name="Schmutz J."/>
            <person name="Cannon S."/>
            <person name="Schlueter J."/>
            <person name="Ma J."/>
            <person name="Mitros T."/>
            <person name="Nelson W."/>
            <person name="Hyten D."/>
            <person name="Song Q."/>
            <person name="Thelen J."/>
            <person name="Cheng J."/>
            <person name="Xu D."/>
            <person name="Hellsten U."/>
            <person name="May G."/>
            <person name="Yu Y."/>
            <person name="Sakurai T."/>
            <person name="Umezawa T."/>
            <person name="Bhattacharyya M."/>
            <person name="Sandhu D."/>
            <person name="Valliyodan B."/>
            <person name="Lindquist E."/>
            <person name="Peto M."/>
            <person name="Grant D."/>
            <person name="Shu S."/>
            <person name="Goodstein D."/>
            <person name="Barry K."/>
            <person name="Futrell-Griggs M."/>
            <person name="Abernathy B."/>
            <person name="Du J."/>
            <person name="Tian Z."/>
            <person name="Zhu L."/>
            <person name="Gill N."/>
            <person name="Joshi T."/>
            <person name="Libault M."/>
            <person name="Sethuraman A."/>
            <person name="Zhang X."/>
            <person name="Shinozaki K."/>
            <person name="Nguyen H."/>
            <person name="Wing R."/>
            <person name="Cregan P."/>
            <person name="Specht J."/>
            <person name="Grimwood J."/>
            <person name="Rokhsar D."/>
            <person name="Stacey G."/>
            <person name="Shoemaker R."/>
            <person name="Jackson S."/>
        </authorList>
    </citation>
    <scope>NUCLEOTIDE SEQUENCE</scope>
    <source>
        <tissue evidence="4">Callus</tissue>
    </source>
</reference>
<dbReference type="Pfam" id="PF24526">
    <property type="entry name" value="ABCA12_C"/>
    <property type="match status" value="1"/>
</dbReference>
<dbReference type="Pfam" id="PF13304">
    <property type="entry name" value="AAA_21"/>
    <property type="match status" value="1"/>
</dbReference>
<evidence type="ECO:0000313" key="6">
    <source>
        <dbReference type="Proteomes" id="UP000008827"/>
    </source>
</evidence>
<feature type="transmembrane region" description="Helical" evidence="2">
    <location>
        <begin position="351"/>
        <end position="374"/>
    </location>
</feature>
<feature type="transmembrane region" description="Helical" evidence="2">
    <location>
        <begin position="394"/>
        <end position="425"/>
    </location>
</feature>
<dbReference type="Gene3D" id="3.40.50.300">
    <property type="entry name" value="P-loop containing nucleotide triphosphate hydrolases"/>
    <property type="match status" value="1"/>
</dbReference>
<sequence length="728" mass="81814">MENGNTANEPASFWTQANALLRKNLTFQKRNVKTNVGLILSPFILCLLLVLLQRLLEYQLDKAENKCGCVCVRRQGDTCLEEECGIEHSDLDQFATCPIPSPPEWPPLLQVPAPQYRAVRTDYFPFSDFPNTSCRKNGSCPVTMLFTGTNQSFGEIISRNMIPSTLSTIYSSDIMASLASNVVGSESEPGNTNFLEPAFFSDLPIYYLQNQCTQNSTFSVSVQMSGISKQQEVICAQGLRLWRNSSSEVNNELYKGYWRSNIERQINEIAAGYDFLNSNGSIFNVSIWYNSTYKKDTGFNPIALARIPRSVNLVSNAYLQFLLGPGTKMFFEFVKEMPKPETPIKLDLASLLGGVFFTWVILQLFPIPLTSLVYEKQQKLRIMMKMHGLDDGPYWMISYGYFLAISIVYMLCFVIFGSVIGLNFFTMNDYSIQSVFYFIYINLQISLAFLLASLFSNVKTATVLAYIGMFGTGLLADFPFHFFVQDTLYVFFILLWESLTGREHLLFYGRLKNLKGSALTQAVEESLKSVNLFHGGVADKQAGKYSGGMKRRLSVAISLIGDPKVVYMDEPSTGLDPASRKNLWNVVKRAKQDRAIILTTHSMEEAEVLCDRLGIFVDGGLQCIGNPKELKARYGGTYVFTMTTSIDHENDVENLVRQLFPNANKIYHISGTQKFELPKDEVKIANVFQAVETAKRSFTVSAWGLADTTLEDVFIKVARGAQAFNTLS</sequence>
<dbReference type="PANTHER" id="PTHR19229">
    <property type="entry name" value="ATP-BINDING CASSETTE TRANSPORTER SUBFAMILY A ABCA"/>
    <property type="match status" value="1"/>
</dbReference>
<dbReference type="EnsemblPlants" id="KRH63384">
    <property type="protein sequence ID" value="KRH63384"/>
    <property type="gene ID" value="GLYMA_04G172900"/>
</dbReference>
<dbReference type="GO" id="GO:0016887">
    <property type="term" value="F:ATP hydrolysis activity"/>
    <property type="evidence" value="ECO:0007669"/>
    <property type="project" value="InterPro"/>
</dbReference>
<gene>
    <name evidence="4" type="ORF">GLYMA_04G172900</name>
</gene>
<name>A0A0R0KFM3_SOYBN</name>
<evidence type="ECO:0000313" key="5">
    <source>
        <dbReference type="EnsemblPlants" id="KRH63384"/>
    </source>
</evidence>
<dbReference type="GO" id="GO:0140359">
    <property type="term" value="F:ABC-type transporter activity"/>
    <property type="evidence" value="ECO:0007669"/>
    <property type="project" value="InterPro"/>
</dbReference>
<dbReference type="PANTHER" id="PTHR19229:SF154">
    <property type="entry name" value="ABC TRANSPORTER A FAMILY MEMBER 3-RELATED"/>
    <property type="match status" value="1"/>
</dbReference>
<dbReference type="PaxDb" id="3847-GLYMA09G08714.1"/>
<evidence type="ECO:0000259" key="3">
    <source>
        <dbReference type="PROSITE" id="PS50893"/>
    </source>
</evidence>
<keyword evidence="6" id="KW-1185">Reference proteome</keyword>
<dbReference type="InterPro" id="IPR003959">
    <property type="entry name" value="ATPase_AAA_core"/>
</dbReference>
<proteinExistence type="inferred from homology"/>
<dbReference type="GO" id="GO:0006869">
    <property type="term" value="P:lipid transport"/>
    <property type="evidence" value="ECO:0000318"/>
    <property type="project" value="GO_Central"/>
</dbReference>
<dbReference type="GO" id="GO:0005524">
    <property type="term" value="F:ATP binding"/>
    <property type="evidence" value="ECO:0007669"/>
    <property type="project" value="InterPro"/>
</dbReference>
<keyword evidence="2" id="KW-0472">Membrane</keyword>
<keyword evidence="2" id="KW-1133">Transmembrane helix</keyword>
<dbReference type="InterPro" id="IPR026082">
    <property type="entry name" value="ABCA"/>
</dbReference>
<protein>
    <recommendedName>
        <fullName evidence="3">ABC transporter domain-containing protein</fullName>
    </recommendedName>
</protein>
<feature type="transmembrane region" description="Helical" evidence="2">
    <location>
        <begin position="437"/>
        <end position="456"/>
    </location>
</feature>
<dbReference type="InterPro" id="IPR003439">
    <property type="entry name" value="ABC_transporter-like_ATP-bd"/>
</dbReference>
<dbReference type="InParanoid" id="A0A0R0KFM3"/>
<dbReference type="ExpressionAtlas" id="A0A0R0KFM3">
    <property type="expression patterns" value="baseline and differential"/>
</dbReference>
<feature type="transmembrane region" description="Helical" evidence="2">
    <location>
        <begin position="36"/>
        <end position="56"/>
    </location>
</feature>
<organism evidence="4">
    <name type="scientific">Glycine max</name>
    <name type="common">Soybean</name>
    <name type="synonym">Glycine hispida</name>
    <dbReference type="NCBI Taxonomy" id="3847"/>
    <lineage>
        <taxon>Eukaryota</taxon>
        <taxon>Viridiplantae</taxon>
        <taxon>Streptophyta</taxon>
        <taxon>Embryophyta</taxon>
        <taxon>Tracheophyta</taxon>
        <taxon>Spermatophyta</taxon>
        <taxon>Magnoliopsida</taxon>
        <taxon>eudicotyledons</taxon>
        <taxon>Gunneridae</taxon>
        <taxon>Pentapetalae</taxon>
        <taxon>rosids</taxon>
        <taxon>fabids</taxon>
        <taxon>Fabales</taxon>
        <taxon>Fabaceae</taxon>
        <taxon>Papilionoideae</taxon>
        <taxon>50 kb inversion clade</taxon>
        <taxon>NPAAA clade</taxon>
        <taxon>indigoferoid/millettioid clade</taxon>
        <taxon>Phaseoleae</taxon>
        <taxon>Glycine</taxon>
        <taxon>Glycine subgen. Soja</taxon>
    </lineage>
</organism>
<dbReference type="STRING" id="3847.A0A0R0KFM3"/>
<dbReference type="Proteomes" id="UP000008827">
    <property type="component" value="Chromosome 4"/>
</dbReference>
<dbReference type="EMBL" id="CM000837">
    <property type="protein sequence ID" value="KRH63384.1"/>
    <property type="molecule type" value="Genomic_DNA"/>
</dbReference>